<name>A0ABY7K1Y3_9ACTN</name>
<organism evidence="3 4">
    <name type="scientific">Jatrophihabitans cynanchi</name>
    <dbReference type="NCBI Taxonomy" id="2944128"/>
    <lineage>
        <taxon>Bacteria</taxon>
        <taxon>Bacillati</taxon>
        <taxon>Actinomycetota</taxon>
        <taxon>Actinomycetes</taxon>
        <taxon>Jatrophihabitantales</taxon>
        <taxon>Jatrophihabitantaceae</taxon>
        <taxon>Jatrophihabitans</taxon>
    </lineage>
</organism>
<evidence type="ECO:0000313" key="3">
    <source>
        <dbReference type="EMBL" id="WAX58827.1"/>
    </source>
</evidence>
<keyword evidence="4" id="KW-1185">Reference proteome</keyword>
<reference evidence="3" key="1">
    <citation type="submission" date="2022-05" db="EMBL/GenBank/DDBJ databases">
        <title>Jatrophihabitans sp. SB3-54 whole genome sequence.</title>
        <authorList>
            <person name="Suh M.K."/>
            <person name="Eom M.K."/>
            <person name="Kim J.S."/>
            <person name="Kim H.S."/>
            <person name="Do H.E."/>
            <person name="Shin Y.K."/>
            <person name="Lee J.-S."/>
        </authorList>
    </citation>
    <scope>NUCLEOTIDE SEQUENCE</scope>
    <source>
        <strain evidence="3">SB3-54</strain>
    </source>
</reference>
<keyword evidence="2" id="KW-0472">Membrane</keyword>
<dbReference type="Gene3D" id="2.40.260.10">
    <property type="entry name" value="Sortase"/>
    <property type="match status" value="1"/>
</dbReference>
<dbReference type="CDD" id="cd05829">
    <property type="entry name" value="Sortase_F"/>
    <property type="match status" value="1"/>
</dbReference>
<dbReference type="RefSeq" id="WP_269445370.1">
    <property type="nucleotide sequence ID" value="NZ_CP097463.1"/>
</dbReference>
<dbReference type="InterPro" id="IPR023365">
    <property type="entry name" value="Sortase_dom-sf"/>
</dbReference>
<evidence type="ECO:0000256" key="2">
    <source>
        <dbReference type="SAM" id="Phobius"/>
    </source>
</evidence>
<dbReference type="InterPro" id="IPR005754">
    <property type="entry name" value="Sortase"/>
</dbReference>
<keyword evidence="1" id="KW-0378">Hydrolase</keyword>
<protein>
    <submittedName>
        <fullName evidence="3">Class F sortase</fullName>
    </submittedName>
</protein>
<dbReference type="EMBL" id="CP097463">
    <property type="protein sequence ID" value="WAX58827.1"/>
    <property type="molecule type" value="Genomic_DNA"/>
</dbReference>
<accession>A0ABY7K1Y3</accession>
<dbReference type="Proteomes" id="UP001164693">
    <property type="component" value="Chromosome"/>
</dbReference>
<sequence>MIRQSGAVRPRTVDRLPFWCVLAAIALLACAAISWVISPTWGRHNTLAAARDVGRVPTAPGALAALVTPEQIEIPKLHVKAPIVAIGTTAGRELAVPTDPRVVGWWRHGAAPGARHGTAVLAGHINYAGVEGSLARIGTLDPGDVVYVRGLHKGKRTTVRFKITGVRTYQKTALPYRQIFDQSTVGRLAIVTCGGPFDASTGNYLDNIVAYAVPG</sequence>
<gene>
    <name evidence="3" type="ORF">M6B22_08690</name>
</gene>
<proteinExistence type="predicted"/>
<keyword evidence="2" id="KW-1133">Transmembrane helix</keyword>
<feature type="transmembrane region" description="Helical" evidence="2">
    <location>
        <begin position="16"/>
        <end position="37"/>
    </location>
</feature>
<dbReference type="InterPro" id="IPR042001">
    <property type="entry name" value="Sortase_F"/>
</dbReference>
<evidence type="ECO:0000256" key="1">
    <source>
        <dbReference type="ARBA" id="ARBA00022801"/>
    </source>
</evidence>
<dbReference type="Pfam" id="PF04203">
    <property type="entry name" value="Sortase"/>
    <property type="match status" value="1"/>
</dbReference>
<evidence type="ECO:0000313" key="4">
    <source>
        <dbReference type="Proteomes" id="UP001164693"/>
    </source>
</evidence>
<dbReference type="PROSITE" id="PS51257">
    <property type="entry name" value="PROKAR_LIPOPROTEIN"/>
    <property type="match status" value="1"/>
</dbReference>
<dbReference type="SUPFAM" id="SSF63817">
    <property type="entry name" value="Sortase"/>
    <property type="match status" value="1"/>
</dbReference>
<keyword evidence="2" id="KW-0812">Transmembrane</keyword>